<dbReference type="InterPro" id="IPR051621">
    <property type="entry name" value="T2SS_protein_J"/>
</dbReference>
<reference evidence="11 12" key="1">
    <citation type="journal article" date="2014" name="J Genomics">
        <title>Draft Genome Sequence of the Extremely Halophilic Phototrophic Purple Sulfur Bacterium Halorhodospira halochloris.</title>
        <authorList>
            <person name="Singh K.S."/>
            <person name="Kirksey J."/>
            <person name="Hoff W.D."/>
            <person name="Deole R."/>
        </authorList>
    </citation>
    <scope>NUCLEOTIDE SEQUENCE [LARGE SCALE GENOMIC DNA]</scope>
    <source>
        <strain evidence="11 12">A</strain>
    </source>
</reference>
<dbReference type="Pfam" id="PF11612">
    <property type="entry name" value="T2SSJ"/>
    <property type="match status" value="1"/>
</dbReference>
<dbReference type="GO" id="GO:0015628">
    <property type="term" value="P:protein secretion by the type II secretion system"/>
    <property type="evidence" value="ECO:0007669"/>
    <property type="project" value="InterPro"/>
</dbReference>
<dbReference type="Gene3D" id="3.10.610.10">
    <property type="entry name" value="GSPII I/J protein-like"/>
    <property type="match status" value="1"/>
</dbReference>
<keyword evidence="8 10" id="KW-1133">Transmembrane helix</keyword>
<evidence type="ECO:0000256" key="10">
    <source>
        <dbReference type="SAM" id="Phobius"/>
    </source>
</evidence>
<sequence>MKPAICRSGAAQQGFTLMELVVTLGIFALVSVMAYGGLRTVLDAQAMTAASAERLGQVQLAFTLMGRDLEQIAQRPARDGYGDFRPPLRFSGLREPPRLELIRAGARSGTGRSSLQRVAWEMEQGTLYRLYWSALDGGHEEPTGRMPLLSRDDAAALRDWEVRFHYRDGAGTAALDYWPPAGLDGGHASLPLAVEVILDLDGMGRVSRLFAVR</sequence>
<accession>W8KM53</accession>
<proteinExistence type="inferred from homology"/>
<evidence type="ECO:0000256" key="3">
    <source>
        <dbReference type="ARBA" id="ARBA00021539"/>
    </source>
</evidence>
<dbReference type="NCBIfam" id="TIGR01711">
    <property type="entry name" value="gspJ"/>
    <property type="match status" value="1"/>
</dbReference>
<dbReference type="Proteomes" id="UP000019442">
    <property type="component" value="Chromosome"/>
</dbReference>
<dbReference type="Pfam" id="PF07963">
    <property type="entry name" value="N_methyl"/>
    <property type="match status" value="1"/>
</dbReference>
<protein>
    <recommendedName>
        <fullName evidence="3">Type II secretion system protein J</fullName>
    </recommendedName>
</protein>
<dbReference type="KEGG" id="hhc:M911_01290"/>
<dbReference type="NCBIfam" id="TIGR02532">
    <property type="entry name" value="IV_pilin_GFxxxE"/>
    <property type="match status" value="1"/>
</dbReference>
<dbReference type="EMBL" id="CP007268">
    <property type="protein sequence ID" value="AHK78062.1"/>
    <property type="molecule type" value="Genomic_DNA"/>
</dbReference>
<comment type="similarity">
    <text evidence="2">Belongs to the GSP J family.</text>
</comment>
<dbReference type="OrthoDB" id="9794345at2"/>
<evidence type="ECO:0000256" key="5">
    <source>
        <dbReference type="ARBA" id="ARBA00022481"/>
    </source>
</evidence>
<dbReference type="RefSeq" id="WP_025280376.1">
    <property type="nucleotide sequence ID" value="NZ_CP007268.1"/>
</dbReference>
<evidence type="ECO:0000256" key="8">
    <source>
        <dbReference type="ARBA" id="ARBA00022989"/>
    </source>
</evidence>
<organism evidence="11 12">
    <name type="scientific">Ectothiorhodospira haloalkaliphila</name>
    <dbReference type="NCBI Taxonomy" id="421628"/>
    <lineage>
        <taxon>Bacteria</taxon>
        <taxon>Pseudomonadati</taxon>
        <taxon>Pseudomonadota</taxon>
        <taxon>Gammaproteobacteria</taxon>
        <taxon>Chromatiales</taxon>
        <taxon>Ectothiorhodospiraceae</taxon>
        <taxon>Ectothiorhodospira</taxon>
    </lineage>
</organism>
<evidence type="ECO:0000256" key="6">
    <source>
        <dbReference type="ARBA" id="ARBA00022519"/>
    </source>
</evidence>
<gene>
    <name evidence="11" type="ORF">M911_01290</name>
</gene>
<evidence type="ECO:0000256" key="1">
    <source>
        <dbReference type="ARBA" id="ARBA00004377"/>
    </source>
</evidence>
<keyword evidence="6" id="KW-0997">Cell inner membrane</keyword>
<dbReference type="InterPro" id="IPR010055">
    <property type="entry name" value="T2SS_protein-GspJ"/>
</dbReference>
<dbReference type="InterPro" id="IPR045584">
    <property type="entry name" value="Pilin-like"/>
</dbReference>
<evidence type="ECO:0000313" key="11">
    <source>
        <dbReference type="EMBL" id="AHK78062.1"/>
    </source>
</evidence>
<dbReference type="SUPFAM" id="SSF54523">
    <property type="entry name" value="Pili subunits"/>
    <property type="match status" value="1"/>
</dbReference>
<keyword evidence="7 10" id="KW-0812">Transmembrane</keyword>
<keyword evidence="9 10" id="KW-0472">Membrane</keyword>
<dbReference type="PANTHER" id="PTHR39583">
    <property type="entry name" value="TYPE II SECRETION SYSTEM PROTEIN J-RELATED"/>
    <property type="match status" value="1"/>
</dbReference>
<evidence type="ECO:0000256" key="2">
    <source>
        <dbReference type="ARBA" id="ARBA00011084"/>
    </source>
</evidence>
<evidence type="ECO:0000256" key="9">
    <source>
        <dbReference type="ARBA" id="ARBA00023136"/>
    </source>
</evidence>
<dbReference type="InterPro" id="IPR012902">
    <property type="entry name" value="N_methyl_site"/>
</dbReference>
<dbReference type="HOGENOM" id="CLU_093850_1_0_6"/>
<evidence type="ECO:0000256" key="7">
    <source>
        <dbReference type="ARBA" id="ARBA00022692"/>
    </source>
</evidence>
<dbReference type="GO" id="GO:0015627">
    <property type="term" value="C:type II protein secretion system complex"/>
    <property type="evidence" value="ECO:0007669"/>
    <property type="project" value="InterPro"/>
</dbReference>
<dbReference type="AlphaFoldDB" id="W8KM53"/>
<dbReference type="PANTHER" id="PTHR39583:SF2">
    <property type="entry name" value="TYPE II SECRETION SYSTEM PROTEIN J"/>
    <property type="match status" value="1"/>
</dbReference>
<reference evidence="12" key="2">
    <citation type="submission" date="2014-02" db="EMBL/GenBank/DDBJ databases">
        <title>Draft Genome Sequence of extremely halophilic bacteria Halorhodospira halochloris.</title>
        <authorList>
            <person name="Singh K.S."/>
        </authorList>
    </citation>
    <scope>NUCLEOTIDE SEQUENCE [LARGE SCALE GENOMIC DNA]</scope>
    <source>
        <strain evidence="12">A</strain>
    </source>
</reference>
<feature type="transmembrane region" description="Helical" evidence="10">
    <location>
        <begin position="20"/>
        <end position="38"/>
    </location>
</feature>
<keyword evidence="4" id="KW-1003">Cell membrane</keyword>
<comment type="subcellular location">
    <subcellularLocation>
        <location evidence="1">Cell inner membrane</location>
        <topology evidence="1">Single-pass membrane protein</topology>
    </subcellularLocation>
</comment>
<name>W8KM53_9GAMM</name>
<keyword evidence="5" id="KW-0488">Methylation</keyword>
<keyword evidence="12" id="KW-1185">Reference proteome</keyword>
<dbReference type="GO" id="GO:0005886">
    <property type="term" value="C:plasma membrane"/>
    <property type="evidence" value="ECO:0007669"/>
    <property type="project" value="UniProtKB-SubCell"/>
</dbReference>
<evidence type="ECO:0000256" key="4">
    <source>
        <dbReference type="ARBA" id="ARBA00022475"/>
    </source>
</evidence>
<dbReference type="Gene3D" id="2.10.70.20">
    <property type="entry name" value="gspk-gspi-gspj complex like domains"/>
    <property type="match status" value="1"/>
</dbReference>
<evidence type="ECO:0000313" key="12">
    <source>
        <dbReference type="Proteomes" id="UP000019442"/>
    </source>
</evidence>